<comment type="caution">
    <text evidence="2">The sequence shown here is derived from an EMBL/GenBank/DDBJ whole genome shotgun (WGS) entry which is preliminary data.</text>
</comment>
<sequence length="99" mass="10658">MLMLRSCRFTVAMRPLTASPSYVIAMLADPATVVMPLETLCDVLALVQRFSSNDLKKVSGSDMQVADIRKKEDDGEGPERSYTICGPPSAVGVRNGPIA</sequence>
<organism evidence="2 3">
    <name type="scientific">Vanilla planifolia</name>
    <name type="common">Vanilla</name>
    <dbReference type="NCBI Taxonomy" id="51239"/>
    <lineage>
        <taxon>Eukaryota</taxon>
        <taxon>Viridiplantae</taxon>
        <taxon>Streptophyta</taxon>
        <taxon>Embryophyta</taxon>
        <taxon>Tracheophyta</taxon>
        <taxon>Spermatophyta</taxon>
        <taxon>Magnoliopsida</taxon>
        <taxon>Liliopsida</taxon>
        <taxon>Asparagales</taxon>
        <taxon>Orchidaceae</taxon>
        <taxon>Vanilloideae</taxon>
        <taxon>Vanilleae</taxon>
        <taxon>Vanilla</taxon>
    </lineage>
</organism>
<proteinExistence type="predicted"/>
<gene>
    <name evidence="2" type="ORF">HPP92_018519</name>
</gene>
<keyword evidence="3" id="KW-1185">Reference proteome</keyword>
<dbReference type="Proteomes" id="UP000636800">
    <property type="component" value="Unassembled WGS sequence"/>
</dbReference>
<feature type="region of interest" description="Disordered" evidence="1">
    <location>
        <begin position="67"/>
        <end position="99"/>
    </location>
</feature>
<reference evidence="2 3" key="1">
    <citation type="journal article" date="2020" name="Nat. Food">
        <title>A phased Vanilla planifolia genome enables genetic improvement of flavour and production.</title>
        <authorList>
            <person name="Hasing T."/>
            <person name="Tang H."/>
            <person name="Brym M."/>
            <person name="Khazi F."/>
            <person name="Huang T."/>
            <person name="Chambers A.H."/>
        </authorList>
    </citation>
    <scope>NUCLEOTIDE SEQUENCE [LARGE SCALE GENOMIC DNA]</scope>
    <source>
        <tissue evidence="2">Leaf</tissue>
    </source>
</reference>
<evidence type="ECO:0000256" key="1">
    <source>
        <dbReference type="SAM" id="MobiDB-lite"/>
    </source>
</evidence>
<dbReference type="EMBL" id="JADCNL010000009">
    <property type="protein sequence ID" value="KAG0466939.1"/>
    <property type="molecule type" value="Genomic_DNA"/>
</dbReference>
<evidence type="ECO:0000313" key="3">
    <source>
        <dbReference type="Proteomes" id="UP000636800"/>
    </source>
</evidence>
<evidence type="ECO:0000313" key="2">
    <source>
        <dbReference type="EMBL" id="KAG0466939.1"/>
    </source>
</evidence>
<accession>A0A835Q764</accession>
<protein>
    <submittedName>
        <fullName evidence="2">Uncharacterized protein</fullName>
    </submittedName>
</protein>
<dbReference type="AlphaFoldDB" id="A0A835Q764"/>
<feature type="compositionally biased region" description="Basic and acidic residues" evidence="1">
    <location>
        <begin position="67"/>
        <end position="79"/>
    </location>
</feature>
<name>A0A835Q764_VANPL</name>